<organism evidence="19 20">
    <name type="scientific">Acanthoscelides obtectus</name>
    <name type="common">Bean weevil</name>
    <name type="synonym">Bruchus obtectus</name>
    <dbReference type="NCBI Taxonomy" id="200917"/>
    <lineage>
        <taxon>Eukaryota</taxon>
        <taxon>Metazoa</taxon>
        <taxon>Ecdysozoa</taxon>
        <taxon>Arthropoda</taxon>
        <taxon>Hexapoda</taxon>
        <taxon>Insecta</taxon>
        <taxon>Pterygota</taxon>
        <taxon>Neoptera</taxon>
        <taxon>Endopterygota</taxon>
        <taxon>Coleoptera</taxon>
        <taxon>Polyphaga</taxon>
        <taxon>Cucujiformia</taxon>
        <taxon>Chrysomeloidea</taxon>
        <taxon>Chrysomelidae</taxon>
        <taxon>Bruchinae</taxon>
        <taxon>Bruchini</taxon>
        <taxon>Acanthoscelides</taxon>
    </lineage>
</organism>
<proteinExistence type="inferred from homology"/>
<reference evidence="19" key="1">
    <citation type="submission" date="2022-03" db="EMBL/GenBank/DDBJ databases">
        <authorList>
            <person name="Sayadi A."/>
        </authorList>
    </citation>
    <scope>NUCLEOTIDE SEQUENCE</scope>
</reference>
<comment type="catalytic activity">
    <reaction evidence="14">
        <text>a medium-chain 2,3-saturated fatty acyl-CoA + oxidized [electron-transfer flavoprotein] + H(+) = a medium-chain (2E)-enoyl-CoA + reduced [electron-transfer flavoprotein]</text>
        <dbReference type="Rhea" id="RHEA:14477"/>
        <dbReference type="Rhea" id="RHEA-COMP:10685"/>
        <dbReference type="Rhea" id="RHEA-COMP:10686"/>
        <dbReference type="ChEBI" id="CHEBI:15378"/>
        <dbReference type="ChEBI" id="CHEBI:57692"/>
        <dbReference type="ChEBI" id="CHEBI:58307"/>
        <dbReference type="ChEBI" id="CHEBI:83723"/>
        <dbReference type="ChEBI" id="CHEBI:83726"/>
        <dbReference type="EC" id="1.3.8.7"/>
    </reaction>
</comment>
<evidence type="ECO:0000256" key="11">
    <source>
        <dbReference type="ARBA" id="ARBA00023002"/>
    </source>
</evidence>
<name>A0A9P0PN78_ACAOB</name>
<evidence type="ECO:0000256" key="4">
    <source>
        <dbReference type="ARBA" id="ARBA00009347"/>
    </source>
</evidence>
<protein>
    <recommendedName>
        <fullName evidence="6">Medium-chain specific acyl-CoA dehydrogenase, mitochondrial</fullName>
        <ecNumber evidence="5">1.3.8.7</ecNumber>
    </recommendedName>
</protein>
<keyword evidence="11 15" id="KW-0560">Oxidoreductase</keyword>
<keyword evidence="9" id="KW-0276">Fatty acid metabolism</keyword>
<dbReference type="Pfam" id="PF00441">
    <property type="entry name" value="Acyl-CoA_dh_1"/>
    <property type="match status" value="1"/>
</dbReference>
<dbReference type="GO" id="GO:0051793">
    <property type="term" value="P:medium-chain fatty acid catabolic process"/>
    <property type="evidence" value="ECO:0007669"/>
    <property type="project" value="TreeGrafter"/>
</dbReference>
<dbReference type="Pfam" id="PF02770">
    <property type="entry name" value="Acyl-CoA_dh_M"/>
    <property type="match status" value="1"/>
</dbReference>
<evidence type="ECO:0000256" key="12">
    <source>
        <dbReference type="ARBA" id="ARBA00023098"/>
    </source>
</evidence>
<dbReference type="PANTHER" id="PTHR48083">
    <property type="entry name" value="MEDIUM-CHAIN SPECIFIC ACYL-COA DEHYDROGENASE, MITOCHONDRIAL-RELATED"/>
    <property type="match status" value="1"/>
</dbReference>
<evidence type="ECO:0000256" key="14">
    <source>
        <dbReference type="ARBA" id="ARBA00047882"/>
    </source>
</evidence>
<dbReference type="EMBL" id="CAKOFQ010007018">
    <property type="protein sequence ID" value="CAH1987408.1"/>
    <property type="molecule type" value="Genomic_DNA"/>
</dbReference>
<evidence type="ECO:0000259" key="17">
    <source>
        <dbReference type="Pfam" id="PF02770"/>
    </source>
</evidence>
<comment type="caution">
    <text evidence="19">The sequence shown here is derived from an EMBL/GenBank/DDBJ whole genome shotgun (WGS) entry which is preliminary data.</text>
</comment>
<dbReference type="OrthoDB" id="434771at2759"/>
<dbReference type="InterPro" id="IPR009100">
    <property type="entry name" value="AcylCoA_DH/oxidase_NM_dom_sf"/>
</dbReference>
<dbReference type="InterPro" id="IPR009075">
    <property type="entry name" value="AcylCo_DH/oxidase_C"/>
</dbReference>
<dbReference type="Gene3D" id="2.40.110.10">
    <property type="entry name" value="Butyryl-CoA Dehydrogenase, subunit A, domain 2"/>
    <property type="match status" value="1"/>
</dbReference>
<dbReference type="SUPFAM" id="SSF56645">
    <property type="entry name" value="Acyl-CoA dehydrogenase NM domain-like"/>
    <property type="match status" value="1"/>
</dbReference>
<dbReference type="GO" id="GO:0005759">
    <property type="term" value="C:mitochondrial matrix"/>
    <property type="evidence" value="ECO:0007669"/>
    <property type="project" value="UniProtKB-SubCell"/>
</dbReference>
<dbReference type="Gene3D" id="1.10.540.10">
    <property type="entry name" value="Acyl-CoA dehydrogenase/oxidase, N-terminal domain"/>
    <property type="match status" value="1"/>
</dbReference>
<accession>A0A9P0PN78</accession>
<comment type="subcellular location">
    <subcellularLocation>
        <location evidence="2">Mitochondrion matrix</location>
    </subcellularLocation>
</comment>
<keyword evidence="8 15" id="KW-0274">FAD</keyword>
<evidence type="ECO:0000256" key="3">
    <source>
        <dbReference type="ARBA" id="ARBA00005198"/>
    </source>
</evidence>
<evidence type="ECO:0000256" key="2">
    <source>
        <dbReference type="ARBA" id="ARBA00004305"/>
    </source>
</evidence>
<evidence type="ECO:0000256" key="6">
    <source>
        <dbReference type="ARBA" id="ARBA00019125"/>
    </source>
</evidence>
<gene>
    <name evidence="19" type="ORF">ACAOBT_LOCUS17827</name>
</gene>
<dbReference type="Pfam" id="PF02771">
    <property type="entry name" value="Acyl-CoA_dh_N"/>
    <property type="match status" value="1"/>
</dbReference>
<keyword evidence="13" id="KW-0496">Mitochondrion</keyword>
<keyword evidence="7 15" id="KW-0285">Flavoprotein</keyword>
<feature type="domain" description="Acyl-CoA dehydrogenase/oxidase N-terminal" evidence="18">
    <location>
        <begin position="38"/>
        <end position="147"/>
    </location>
</feature>
<feature type="domain" description="Acyl-CoA oxidase/dehydrogenase middle" evidence="17">
    <location>
        <begin position="153"/>
        <end position="251"/>
    </location>
</feature>
<dbReference type="AlphaFoldDB" id="A0A9P0PN78"/>
<evidence type="ECO:0000256" key="15">
    <source>
        <dbReference type="RuleBase" id="RU362125"/>
    </source>
</evidence>
<evidence type="ECO:0000256" key="1">
    <source>
        <dbReference type="ARBA" id="ARBA00001974"/>
    </source>
</evidence>
<evidence type="ECO:0000256" key="8">
    <source>
        <dbReference type="ARBA" id="ARBA00022827"/>
    </source>
</evidence>
<dbReference type="EC" id="1.3.8.7" evidence="5"/>
<sequence length="425" mass="46861">MWRYKQIYKVTKSTIGPLKKDFSTAKTLNSEGYSFELTDTQREIYELAKKFAKEEIIPVAAHHDKTGEYPSEIIKKAWELGLTNAGIPEHCGGLGHCTFDACLVEDAFNWGCAGIASTCLTSDLGQHPVILVGTKEQQKKYLGRLVEEPLQAAYAVTEPGAGSDVNGVKTKAVKKGDEYILNGQKMWITNGGVANWYFVLARTNPDPKVGANKAFTGFIVERDFPGVQPGRKEDMMGQRASNIHGITFEDVRIPKENVLLGEGAGFKIAMLVFDKTRPGVGAMATGIAQRCLDEARKYATERKTFGVPIIQHQAVAFILADMAIGIETARLAWMKAAWDIDHGKRNSYMASIAKCYGSEIANKCATNAVQIFGGCGFNKEYPVEKLMRDAKILEIFEGTSQIQRSIISKLLFDSTRDNILPDVQL</sequence>
<evidence type="ECO:0000259" key="18">
    <source>
        <dbReference type="Pfam" id="PF02771"/>
    </source>
</evidence>
<dbReference type="InterPro" id="IPR013786">
    <property type="entry name" value="AcylCoA_DH/ox_N"/>
</dbReference>
<evidence type="ECO:0000256" key="10">
    <source>
        <dbReference type="ARBA" id="ARBA00022946"/>
    </source>
</evidence>
<dbReference type="InterPro" id="IPR037069">
    <property type="entry name" value="AcylCoA_DH/ox_N_sf"/>
</dbReference>
<dbReference type="InterPro" id="IPR050741">
    <property type="entry name" value="Acyl-CoA_dehydrogenase"/>
</dbReference>
<comment type="cofactor">
    <cofactor evidence="1 15">
        <name>FAD</name>
        <dbReference type="ChEBI" id="CHEBI:57692"/>
    </cofactor>
</comment>
<dbReference type="InterPro" id="IPR006089">
    <property type="entry name" value="Acyl-CoA_DH_CS"/>
</dbReference>
<keyword evidence="12" id="KW-0443">Lipid metabolism</keyword>
<keyword evidence="20" id="KW-1185">Reference proteome</keyword>
<dbReference type="GO" id="GO:0050660">
    <property type="term" value="F:flavin adenine dinucleotide binding"/>
    <property type="evidence" value="ECO:0007669"/>
    <property type="project" value="InterPro"/>
</dbReference>
<evidence type="ECO:0000313" key="20">
    <source>
        <dbReference type="Proteomes" id="UP001152888"/>
    </source>
</evidence>
<dbReference type="FunFam" id="2.40.110.10:FF:000007">
    <property type="entry name" value="Medium-chain specific acyl-CoA dehydrogenase, mitochondrial"/>
    <property type="match status" value="1"/>
</dbReference>
<dbReference type="InterPro" id="IPR046373">
    <property type="entry name" value="Acyl-CoA_Oxase/DH_mid-dom_sf"/>
</dbReference>
<feature type="domain" description="Acyl-CoA dehydrogenase/oxidase C-terminal" evidence="16">
    <location>
        <begin position="263"/>
        <end position="409"/>
    </location>
</feature>
<dbReference type="PANTHER" id="PTHR48083:SF2">
    <property type="entry name" value="MEDIUM-CHAIN SPECIFIC ACYL-COA DEHYDROGENASE, MITOCHONDRIAL"/>
    <property type="match status" value="1"/>
</dbReference>
<dbReference type="SUPFAM" id="SSF47203">
    <property type="entry name" value="Acyl-CoA dehydrogenase C-terminal domain-like"/>
    <property type="match status" value="1"/>
</dbReference>
<dbReference type="GO" id="GO:0070991">
    <property type="term" value="F:medium-chain fatty acyl-CoA dehydrogenase activity"/>
    <property type="evidence" value="ECO:0007669"/>
    <property type="project" value="UniProtKB-EC"/>
</dbReference>
<dbReference type="PROSITE" id="PS00073">
    <property type="entry name" value="ACYL_COA_DH_2"/>
    <property type="match status" value="1"/>
</dbReference>
<keyword evidence="10" id="KW-0809">Transit peptide</keyword>
<evidence type="ECO:0000256" key="13">
    <source>
        <dbReference type="ARBA" id="ARBA00023128"/>
    </source>
</evidence>
<comment type="similarity">
    <text evidence="4 15">Belongs to the acyl-CoA dehydrogenase family.</text>
</comment>
<comment type="pathway">
    <text evidence="3">Lipid metabolism; mitochondrial fatty acid beta-oxidation.</text>
</comment>
<evidence type="ECO:0000256" key="7">
    <source>
        <dbReference type="ARBA" id="ARBA00022630"/>
    </source>
</evidence>
<dbReference type="FunFam" id="1.20.140.10:FF:000011">
    <property type="entry name" value="Medium-chain specific acyl-CoA dehydrogenase, mitochondrial"/>
    <property type="match status" value="1"/>
</dbReference>
<evidence type="ECO:0000313" key="19">
    <source>
        <dbReference type="EMBL" id="CAH1987408.1"/>
    </source>
</evidence>
<dbReference type="InterPro" id="IPR036250">
    <property type="entry name" value="AcylCo_DH-like_C"/>
</dbReference>
<evidence type="ECO:0000256" key="5">
    <source>
        <dbReference type="ARBA" id="ARBA00012033"/>
    </source>
</evidence>
<evidence type="ECO:0000259" key="16">
    <source>
        <dbReference type="Pfam" id="PF00441"/>
    </source>
</evidence>
<dbReference type="Proteomes" id="UP001152888">
    <property type="component" value="Unassembled WGS sequence"/>
</dbReference>
<dbReference type="FunFam" id="1.10.540.10:FF:000010">
    <property type="entry name" value="Medium-chain specific acyl-CoA dehydrogenase, mitochondrial"/>
    <property type="match status" value="1"/>
</dbReference>
<dbReference type="PROSITE" id="PS00072">
    <property type="entry name" value="ACYL_COA_DH_1"/>
    <property type="match status" value="1"/>
</dbReference>
<evidence type="ECO:0000256" key="9">
    <source>
        <dbReference type="ARBA" id="ARBA00022832"/>
    </source>
</evidence>
<dbReference type="Gene3D" id="1.20.140.10">
    <property type="entry name" value="Butyryl-CoA Dehydrogenase, subunit A, domain 3"/>
    <property type="match status" value="1"/>
</dbReference>
<dbReference type="InterPro" id="IPR006091">
    <property type="entry name" value="Acyl-CoA_Oxase/DH_mid-dom"/>
</dbReference>